<feature type="region of interest" description="Disordered" evidence="1">
    <location>
        <begin position="64"/>
        <end position="103"/>
    </location>
</feature>
<dbReference type="AlphaFoldDB" id="S8AUC4"/>
<gene>
    <name evidence="2" type="ORF">H072_1434</name>
</gene>
<reference evidence="3" key="2">
    <citation type="submission" date="2013-04" db="EMBL/GenBank/DDBJ databases">
        <title>Genomic mechanisms accounting for the adaptation to parasitism in nematode-trapping fungi.</title>
        <authorList>
            <person name="Ahren D.G."/>
        </authorList>
    </citation>
    <scope>NUCLEOTIDE SEQUENCE [LARGE SCALE GENOMIC DNA]</scope>
    <source>
        <strain evidence="3">CBS 200.50</strain>
    </source>
</reference>
<name>S8AUC4_DACHA</name>
<keyword evidence="3" id="KW-1185">Reference proteome</keyword>
<protein>
    <submittedName>
        <fullName evidence="2">Uncharacterized protein</fullName>
    </submittedName>
</protein>
<accession>S8AUC4</accession>
<dbReference type="EMBL" id="AQGS01000042">
    <property type="protein sequence ID" value="EPS44571.1"/>
    <property type="molecule type" value="Genomic_DNA"/>
</dbReference>
<dbReference type="HOGENOM" id="CLU_2263625_0_0_1"/>
<comment type="caution">
    <text evidence="2">The sequence shown here is derived from an EMBL/GenBank/DDBJ whole genome shotgun (WGS) entry which is preliminary data.</text>
</comment>
<organism evidence="2 3">
    <name type="scientific">Dactylellina haptotyla (strain CBS 200.50)</name>
    <name type="common">Nematode-trapping fungus</name>
    <name type="synonym">Monacrosporium haptotylum</name>
    <dbReference type="NCBI Taxonomy" id="1284197"/>
    <lineage>
        <taxon>Eukaryota</taxon>
        <taxon>Fungi</taxon>
        <taxon>Dikarya</taxon>
        <taxon>Ascomycota</taxon>
        <taxon>Pezizomycotina</taxon>
        <taxon>Orbiliomycetes</taxon>
        <taxon>Orbiliales</taxon>
        <taxon>Orbiliaceae</taxon>
        <taxon>Dactylellina</taxon>
    </lineage>
</organism>
<dbReference type="Proteomes" id="UP000015100">
    <property type="component" value="Unassembled WGS sequence"/>
</dbReference>
<feature type="compositionally biased region" description="Basic residues" evidence="1">
    <location>
        <begin position="90"/>
        <end position="103"/>
    </location>
</feature>
<evidence type="ECO:0000256" key="1">
    <source>
        <dbReference type="SAM" id="MobiDB-lite"/>
    </source>
</evidence>
<evidence type="ECO:0000313" key="2">
    <source>
        <dbReference type="EMBL" id="EPS44571.1"/>
    </source>
</evidence>
<evidence type="ECO:0000313" key="3">
    <source>
        <dbReference type="Proteomes" id="UP000015100"/>
    </source>
</evidence>
<reference evidence="2 3" key="1">
    <citation type="journal article" date="2013" name="PLoS Genet.">
        <title>Genomic mechanisms accounting for the adaptation to parasitism in nematode-trapping fungi.</title>
        <authorList>
            <person name="Meerupati T."/>
            <person name="Andersson K.M."/>
            <person name="Friman E."/>
            <person name="Kumar D."/>
            <person name="Tunlid A."/>
            <person name="Ahren D."/>
        </authorList>
    </citation>
    <scope>NUCLEOTIDE SEQUENCE [LARGE SCALE GENOMIC DNA]</scope>
    <source>
        <strain evidence="2 3">CBS 200.50</strain>
    </source>
</reference>
<proteinExistence type="predicted"/>
<sequence length="103" mass="11690">MGRNWKRLVENKEESEPQECNCEVGRVVVTRDRKGWSGRLELERKTFYGKASAAAAKEKAITMETGQKRRSRKEEAQLDCGASCGSSLERKHRIGGHLQKGQR</sequence>